<dbReference type="Gene3D" id="1.50.10.20">
    <property type="match status" value="1"/>
</dbReference>
<dbReference type="PANTHER" id="PTHR12145">
    <property type="entry name" value="MANNAN ENDO-1,6-ALPHA-MANNOSIDASE DCW1"/>
    <property type="match status" value="1"/>
</dbReference>
<comment type="catalytic activity">
    <reaction evidence="1 8">
        <text>Random hydrolysis of (1-&gt;6)-alpha-D-mannosidic linkages in unbranched (1-&gt;6)-mannans.</text>
        <dbReference type="EC" id="3.2.1.101"/>
    </reaction>
</comment>
<dbReference type="InterPro" id="IPR008928">
    <property type="entry name" value="6-hairpin_glycosidase_sf"/>
</dbReference>
<dbReference type="OrthoDB" id="9984024at2759"/>
<sequence length="471" mass="52573">MENPTLKQSKIRSTVLFILASTATLTNAGITSDPSDVLGLKKTCTGIATNLMSFYKPSYLGTVPESGRADIHGCQWWESGVLWGSMGEYARNTNDDQFNIILTNALSNVSLSNLEVNNFELGTFLGPDQSVSATLLGRWNDDIEWYAMASLTCAQMFGKDALMPRSRAITYLQTAINTYNSVMEQYNDKCGGGIYWSRDRNSGKNKEYKSVITNVQHMVLSSQLTIVTGDKKYVQVAEKIYKWMLKSGLISEKYHVYDGVDASDCSINSKEYSYNSGLLLGGLAYMYKATKNEQYIKDAAKYLPTMLEIYSQDGVLRDLCEDQRGDCQEGDSLSRTPASNQMPYKGGFVRGLTFLYQFTNDQEMKSTLRKVFDKSWEGMMKTCNSEFDCSAWWVDGAPPAKHNFHHQLVAIELSNAMAKVYITPESDTVQFENPTKDFKPPSQSSTSQPKSIYAVTAVVVMATAALSFMLL</sequence>
<feature type="chain" id="PRO_5008077908" description="Mannan endo-1,6-alpha-mannosidase" evidence="9">
    <location>
        <begin position="29"/>
        <end position="471"/>
    </location>
</feature>
<dbReference type="EC" id="3.2.1.101" evidence="3 8"/>
<evidence type="ECO:0000256" key="7">
    <source>
        <dbReference type="ARBA" id="ARBA00023295"/>
    </source>
</evidence>
<keyword evidence="7 8" id="KW-0326">Glycosidase</keyword>
<name>A0A177WUV8_BATDL</name>
<evidence type="ECO:0000256" key="9">
    <source>
        <dbReference type="SAM" id="SignalP"/>
    </source>
</evidence>
<evidence type="ECO:0000256" key="6">
    <source>
        <dbReference type="ARBA" id="ARBA00023180"/>
    </source>
</evidence>
<dbReference type="Pfam" id="PF03663">
    <property type="entry name" value="Glyco_hydro_76"/>
    <property type="match status" value="1"/>
</dbReference>
<reference evidence="10 11" key="1">
    <citation type="submission" date="2006-10" db="EMBL/GenBank/DDBJ databases">
        <title>The Genome Sequence of Batrachochytrium dendrobatidis JEL423.</title>
        <authorList>
            <consortium name="The Broad Institute Genome Sequencing Platform"/>
            <person name="Birren B."/>
            <person name="Lander E."/>
            <person name="Galagan J."/>
            <person name="Cuomo C."/>
            <person name="Devon K."/>
            <person name="Jaffe D."/>
            <person name="Butler J."/>
            <person name="Alvarez P."/>
            <person name="Gnerre S."/>
            <person name="Grabherr M."/>
            <person name="Kleber M."/>
            <person name="Mauceli E."/>
            <person name="Brockman W."/>
            <person name="Young S."/>
            <person name="LaButti K."/>
            <person name="Sykes S."/>
            <person name="DeCaprio D."/>
            <person name="Crawford M."/>
            <person name="Koehrsen M."/>
            <person name="Engels R."/>
            <person name="Montgomery P."/>
            <person name="Pearson M."/>
            <person name="Howarth C."/>
            <person name="Larson L."/>
            <person name="White J."/>
            <person name="O'Leary S."/>
            <person name="Kodira C."/>
            <person name="Zeng Q."/>
            <person name="Yandava C."/>
            <person name="Alvarado L."/>
            <person name="Longcore J."/>
            <person name="James T."/>
        </authorList>
    </citation>
    <scope>NUCLEOTIDE SEQUENCE [LARGE SCALE GENOMIC DNA]</scope>
    <source>
        <strain evidence="10 11">JEL423</strain>
    </source>
</reference>
<dbReference type="PIRSF" id="PIRSF016302">
    <property type="entry name" value="Man_a_manosd"/>
    <property type="match status" value="1"/>
</dbReference>
<keyword evidence="6" id="KW-0325">Glycoprotein</keyword>
<evidence type="ECO:0000256" key="5">
    <source>
        <dbReference type="ARBA" id="ARBA00022801"/>
    </source>
</evidence>
<evidence type="ECO:0000256" key="3">
    <source>
        <dbReference type="ARBA" id="ARBA00012350"/>
    </source>
</evidence>
<dbReference type="Proteomes" id="UP000077115">
    <property type="component" value="Unassembled WGS sequence"/>
</dbReference>
<dbReference type="VEuPathDB" id="FungiDB:BDEG_27172"/>
<dbReference type="GO" id="GO:0016052">
    <property type="term" value="P:carbohydrate catabolic process"/>
    <property type="evidence" value="ECO:0007669"/>
    <property type="project" value="InterPro"/>
</dbReference>
<comment type="similarity">
    <text evidence="2 8">Belongs to the glycosyl hydrolase 76 family.</text>
</comment>
<gene>
    <name evidence="10" type="ORF">BDEG_27172</name>
</gene>
<evidence type="ECO:0000256" key="4">
    <source>
        <dbReference type="ARBA" id="ARBA00022729"/>
    </source>
</evidence>
<dbReference type="GO" id="GO:0008496">
    <property type="term" value="F:mannan endo-1,6-alpha-mannosidase activity"/>
    <property type="evidence" value="ECO:0007669"/>
    <property type="project" value="UniProtKB-UniRule"/>
</dbReference>
<dbReference type="EMBL" id="DS022311">
    <property type="protein sequence ID" value="OAJ43859.1"/>
    <property type="molecule type" value="Genomic_DNA"/>
</dbReference>
<dbReference type="InterPro" id="IPR005198">
    <property type="entry name" value="Glyco_hydro_76"/>
</dbReference>
<reference evidence="10 11" key="2">
    <citation type="submission" date="2016-05" db="EMBL/GenBank/DDBJ databases">
        <title>Lineage-specific infection strategies underlie the spectrum of fungal disease in amphibians.</title>
        <authorList>
            <person name="Cuomo C.A."/>
            <person name="Farrer R.A."/>
            <person name="James T."/>
            <person name="Longcore J."/>
            <person name="Birren B."/>
        </authorList>
    </citation>
    <scope>NUCLEOTIDE SEQUENCE [LARGE SCALE GENOMIC DNA]</scope>
    <source>
        <strain evidence="10 11">JEL423</strain>
    </source>
</reference>
<dbReference type="SUPFAM" id="SSF48208">
    <property type="entry name" value="Six-hairpin glycosidases"/>
    <property type="match status" value="1"/>
</dbReference>
<dbReference type="STRING" id="403673.A0A177WUV8"/>
<dbReference type="GO" id="GO:0009272">
    <property type="term" value="P:fungal-type cell wall biogenesis"/>
    <property type="evidence" value="ECO:0007669"/>
    <property type="project" value="TreeGrafter"/>
</dbReference>
<keyword evidence="4 9" id="KW-0732">Signal</keyword>
<dbReference type="AlphaFoldDB" id="A0A177WUV8"/>
<proteinExistence type="inferred from homology"/>
<evidence type="ECO:0000256" key="1">
    <source>
        <dbReference type="ARBA" id="ARBA00001452"/>
    </source>
</evidence>
<accession>A0A177WUV8</accession>
<dbReference type="InterPro" id="IPR014480">
    <property type="entry name" value="Mannan-1_6-alpha_mannosidase"/>
</dbReference>
<organism evidence="10 11">
    <name type="scientific">Batrachochytrium dendrobatidis (strain JEL423)</name>
    <dbReference type="NCBI Taxonomy" id="403673"/>
    <lineage>
        <taxon>Eukaryota</taxon>
        <taxon>Fungi</taxon>
        <taxon>Fungi incertae sedis</taxon>
        <taxon>Chytridiomycota</taxon>
        <taxon>Chytridiomycota incertae sedis</taxon>
        <taxon>Chytridiomycetes</taxon>
        <taxon>Rhizophydiales</taxon>
        <taxon>Rhizophydiales incertae sedis</taxon>
        <taxon>Batrachochytrium</taxon>
    </lineage>
</organism>
<feature type="signal peptide" evidence="9">
    <location>
        <begin position="1"/>
        <end position="28"/>
    </location>
</feature>
<evidence type="ECO:0000256" key="2">
    <source>
        <dbReference type="ARBA" id="ARBA00009699"/>
    </source>
</evidence>
<evidence type="ECO:0000313" key="10">
    <source>
        <dbReference type="EMBL" id="OAJ43859.1"/>
    </source>
</evidence>
<evidence type="ECO:0000313" key="11">
    <source>
        <dbReference type="Proteomes" id="UP000077115"/>
    </source>
</evidence>
<protein>
    <recommendedName>
        <fullName evidence="3 8">Mannan endo-1,6-alpha-mannosidase</fullName>
        <ecNumber evidence="3 8">3.2.1.101</ecNumber>
    </recommendedName>
</protein>
<evidence type="ECO:0000256" key="8">
    <source>
        <dbReference type="PIRNR" id="PIRNR016302"/>
    </source>
</evidence>
<keyword evidence="5 8" id="KW-0378">Hydrolase</keyword>
<dbReference type="PANTHER" id="PTHR12145:SF36">
    <property type="entry name" value="MANNAN ENDO-1,6-ALPHA-MANNOSIDASE DCW1"/>
    <property type="match status" value="1"/>
</dbReference>